<evidence type="ECO:0000313" key="3">
    <source>
        <dbReference type="EMBL" id="GAA4835443.1"/>
    </source>
</evidence>
<feature type="region of interest" description="Disordered" evidence="1">
    <location>
        <begin position="255"/>
        <end position="275"/>
    </location>
</feature>
<dbReference type="EMBL" id="BAABIS010000001">
    <property type="protein sequence ID" value="GAA4835443.1"/>
    <property type="molecule type" value="Genomic_DNA"/>
</dbReference>
<feature type="transmembrane region" description="Helical" evidence="2">
    <location>
        <begin position="12"/>
        <end position="34"/>
    </location>
</feature>
<keyword evidence="4" id="KW-1185">Reference proteome</keyword>
<accession>A0ABP9DDY3</accession>
<evidence type="ECO:0000256" key="2">
    <source>
        <dbReference type="SAM" id="Phobius"/>
    </source>
</evidence>
<evidence type="ECO:0000313" key="4">
    <source>
        <dbReference type="Proteomes" id="UP001501752"/>
    </source>
</evidence>
<dbReference type="Proteomes" id="UP001501752">
    <property type="component" value="Unassembled WGS sequence"/>
</dbReference>
<name>A0ABP9DDY3_9ACTN</name>
<proteinExistence type="predicted"/>
<reference evidence="4" key="1">
    <citation type="journal article" date="2019" name="Int. J. Syst. Evol. Microbiol.">
        <title>The Global Catalogue of Microorganisms (GCM) 10K type strain sequencing project: providing services to taxonomists for standard genome sequencing and annotation.</title>
        <authorList>
            <consortium name="The Broad Institute Genomics Platform"/>
            <consortium name="The Broad Institute Genome Sequencing Center for Infectious Disease"/>
            <person name="Wu L."/>
            <person name="Ma J."/>
        </authorList>
    </citation>
    <scope>NUCLEOTIDE SEQUENCE [LARGE SCALE GENOMIC DNA]</scope>
    <source>
        <strain evidence="4">JCM 13006</strain>
    </source>
</reference>
<protein>
    <submittedName>
        <fullName evidence="3">Uncharacterized protein</fullName>
    </submittedName>
</protein>
<organism evidence="3 4">
    <name type="scientific">Kitasatospora terrestris</name>
    <dbReference type="NCBI Taxonomy" id="258051"/>
    <lineage>
        <taxon>Bacteria</taxon>
        <taxon>Bacillati</taxon>
        <taxon>Actinomycetota</taxon>
        <taxon>Actinomycetes</taxon>
        <taxon>Kitasatosporales</taxon>
        <taxon>Streptomycetaceae</taxon>
        <taxon>Kitasatospora</taxon>
    </lineage>
</organism>
<keyword evidence="2" id="KW-0472">Membrane</keyword>
<evidence type="ECO:0000256" key="1">
    <source>
        <dbReference type="SAM" id="MobiDB-lite"/>
    </source>
</evidence>
<comment type="caution">
    <text evidence="3">The sequence shown here is derived from an EMBL/GenBank/DDBJ whole genome shotgun (WGS) entry which is preliminary data.</text>
</comment>
<feature type="compositionally biased region" description="Basic and acidic residues" evidence="1">
    <location>
        <begin position="255"/>
        <end position="268"/>
    </location>
</feature>
<gene>
    <name evidence="3" type="ORF">GCM10023235_07710</name>
</gene>
<keyword evidence="2" id="KW-1133">Transmembrane helix</keyword>
<keyword evidence="2" id="KW-0812">Transmembrane</keyword>
<feature type="transmembrane region" description="Helical" evidence="2">
    <location>
        <begin position="43"/>
        <end position="62"/>
    </location>
</feature>
<sequence length="275" mass="30443">MAGLGGFPPHYRVSVVVAWVLCGLSVLCLVSTWLPEPYVAPRWLVFALFLAVAPVFAMAFLLPSVEGLTEVGHRDASALLPWIGLVPGRVRAVHDALVLLAFVGFVSGAASADDVFADAHGYHRRYKDRTAHPHLVVDITEAEYEAATVGELRLFSAGPIAFASGDVRPGEDSRRRWSAAFLFRRTMERRNMPPWASWVGWSVPSWAKQRRAEPRGGMQAISTLFAAARVPTRWHRLVIRCGEWLSHRTGESVARRTSSWKDRRDRPAAARPVGA</sequence>